<accession>A0AB36ZXD3</accession>
<name>A0AB36ZXD3_9BACT</name>
<evidence type="ECO:0000256" key="3">
    <source>
        <dbReference type="ARBA" id="ARBA00022801"/>
    </source>
</evidence>
<evidence type="ECO:0000259" key="4">
    <source>
        <dbReference type="SMART" id="SM00646"/>
    </source>
</evidence>
<dbReference type="Gene3D" id="3.40.630.40">
    <property type="entry name" value="Zn-dependent exopeptidases"/>
    <property type="match status" value="1"/>
</dbReference>
<protein>
    <recommendedName>
        <fullName evidence="2">N-acetylmuramoyl-L-alanine amidase</fullName>
        <ecNumber evidence="2">3.5.1.28</ecNumber>
    </recommendedName>
</protein>
<dbReference type="Proteomes" id="UP000239861">
    <property type="component" value="Unassembled WGS sequence"/>
</dbReference>
<dbReference type="AlphaFoldDB" id="A0AB36ZXD3"/>
<evidence type="ECO:0000256" key="1">
    <source>
        <dbReference type="ARBA" id="ARBA00001561"/>
    </source>
</evidence>
<dbReference type="CDD" id="cd02696">
    <property type="entry name" value="MurNAc-LAA"/>
    <property type="match status" value="1"/>
</dbReference>
<comment type="catalytic activity">
    <reaction evidence="1">
        <text>Hydrolyzes the link between N-acetylmuramoyl residues and L-amino acid residues in certain cell-wall glycopeptides.</text>
        <dbReference type="EC" id="3.5.1.28"/>
    </reaction>
</comment>
<reference evidence="5 6" key="1">
    <citation type="submission" date="2018-02" db="EMBL/GenBank/DDBJ databases">
        <title>Subsurface microbial communities from deep shales in Ohio and West Virginia, USA.</title>
        <authorList>
            <person name="Wrighton K."/>
        </authorList>
    </citation>
    <scope>NUCLEOTIDE SEQUENCE [LARGE SCALE GENOMIC DNA]</scope>
    <source>
        <strain evidence="5 6">MARC-MIP3H16</strain>
    </source>
</reference>
<evidence type="ECO:0000256" key="2">
    <source>
        <dbReference type="ARBA" id="ARBA00011901"/>
    </source>
</evidence>
<dbReference type="InterPro" id="IPR002508">
    <property type="entry name" value="MurNAc-LAA_cat"/>
</dbReference>
<dbReference type="PANTHER" id="PTHR30404:SF0">
    <property type="entry name" value="N-ACETYLMURAMOYL-L-ALANINE AMIDASE AMIC"/>
    <property type="match status" value="1"/>
</dbReference>
<dbReference type="PANTHER" id="PTHR30404">
    <property type="entry name" value="N-ACETYLMURAMOYL-L-ALANINE AMIDASE"/>
    <property type="match status" value="1"/>
</dbReference>
<dbReference type="GO" id="GO:0030288">
    <property type="term" value="C:outer membrane-bounded periplasmic space"/>
    <property type="evidence" value="ECO:0007669"/>
    <property type="project" value="TreeGrafter"/>
</dbReference>
<evidence type="ECO:0000313" key="6">
    <source>
        <dbReference type="Proteomes" id="UP000239861"/>
    </source>
</evidence>
<comment type="caution">
    <text evidence="5">The sequence shown here is derived from an EMBL/GenBank/DDBJ whole genome shotgun (WGS) entry which is preliminary data.</text>
</comment>
<gene>
    <name evidence="5" type="ORF">B0F89_11855</name>
</gene>
<evidence type="ECO:0000313" key="5">
    <source>
        <dbReference type="EMBL" id="PPK60662.1"/>
    </source>
</evidence>
<dbReference type="GO" id="GO:0008745">
    <property type="term" value="F:N-acetylmuramoyl-L-alanine amidase activity"/>
    <property type="evidence" value="ECO:0007669"/>
    <property type="project" value="UniProtKB-EC"/>
</dbReference>
<dbReference type="FunFam" id="3.40.630.40:FF:000005">
    <property type="entry name" value="N-acetylmuramoyl-L-alanine amidase (AmiA)"/>
    <property type="match status" value="1"/>
</dbReference>
<dbReference type="SUPFAM" id="SSF53187">
    <property type="entry name" value="Zn-dependent exopeptidases"/>
    <property type="match status" value="1"/>
</dbReference>
<dbReference type="EC" id="3.5.1.28" evidence="2"/>
<proteinExistence type="predicted"/>
<dbReference type="Pfam" id="PF01520">
    <property type="entry name" value="Amidase_3"/>
    <property type="match status" value="1"/>
</dbReference>
<organism evidence="5 6">
    <name type="scientific">Malaciobacter marinus</name>
    <dbReference type="NCBI Taxonomy" id="505249"/>
    <lineage>
        <taxon>Bacteria</taxon>
        <taxon>Pseudomonadati</taxon>
        <taxon>Campylobacterota</taxon>
        <taxon>Epsilonproteobacteria</taxon>
        <taxon>Campylobacterales</taxon>
        <taxon>Arcobacteraceae</taxon>
        <taxon>Malaciobacter</taxon>
    </lineage>
</organism>
<dbReference type="EMBL" id="PTIW01000018">
    <property type="protein sequence ID" value="PPK60662.1"/>
    <property type="molecule type" value="Genomic_DNA"/>
</dbReference>
<feature type="domain" description="MurNAc-LAA" evidence="4">
    <location>
        <begin position="289"/>
        <end position="444"/>
    </location>
</feature>
<dbReference type="GO" id="GO:0009253">
    <property type="term" value="P:peptidoglycan catabolic process"/>
    <property type="evidence" value="ECO:0007669"/>
    <property type="project" value="InterPro"/>
</dbReference>
<dbReference type="InterPro" id="IPR050695">
    <property type="entry name" value="N-acetylmuramoyl_amidase_3"/>
</dbReference>
<dbReference type="RefSeq" id="WP_228153560.1">
    <property type="nucleotide sequence ID" value="NZ_PTIW01000018.1"/>
</dbReference>
<dbReference type="SMART" id="SM00646">
    <property type="entry name" value="Ami_3"/>
    <property type="match status" value="1"/>
</dbReference>
<keyword evidence="3" id="KW-0378">Hydrolase</keyword>
<sequence length="451" mass="51338">MLLNLNFAFANSIEEQYNANRMSYLRAVLNNNTALEIKHLKNIIKYGNKLGHNTSKYEKELAKIRVKKAAKNTKTTKKVKIQKTKTIKKTTKTKPKTNNLNYTVKNVYTKNNMIVIDFYTNITKKHIDYSIDKTKYSNLYLFDIKGSFKDARPTKLEISGIDRIYIIQKEKNLLHIKVRDKSKLNPIYIVNKKQIIIKFLNISSNVNSNTTKTNTNRNIINVNRYKRKVVVIDAGHGGKDVGAVGSNKKYEKKVVLAVGKYLYNILKKRGYNVHITRKGDTFIKVRNRTILANKKNADIFLSIHANSIAKSKAHKVKGVETFFLSPARSARAKRVAAKENSSDVRSMSKSTKNSFLTVLNQSKITASNKLAIDVQQNMLYTLQQRYKDTVDGGVREGPFWVLVGAQMPSILIEVGYISHPTEGKRLYKSSYQKLLANGIANGIDSYFLKNP</sequence>